<sequence length="49" mass="5506">FSGIKRLEADQFQSSSPKTSVKQPLAFSLYKELCRSTLSRNDSGISHLF</sequence>
<dbReference type="EMBL" id="JAENGZ010001207">
    <property type="protein sequence ID" value="KAG6949776.1"/>
    <property type="molecule type" value="Genomic_DNA"/>
</dbReference>
<proteinExistence type="predicted"/>
<comment type="caution">
    <text evidence="1">The sequence shown here is derived from an EMBL/GenBank/DDBJ whole genome shotgun (WGS) entry which is preliminary data.</text>
</comment>
<accession>A0A8T1U117</accession>
<evidence type="ECO:0000313" key="2">
    <source>
        <dbReference type="Proteomes" id="UP000688947"/>
    </source>
</evidence>
<feature type="non-terminal residue" evidence="1">
    <location>
        <position position="1"/>
    </location>
</feature>
<dbReference type="AlphaFoldDB" id="A0A8T1U117"/>
<reference evidence="1" key="1">
    <citation type="submission" date="2021-01" db="EMBL/GenBank/DDBJ databases">
        <title>Phytophthora aleatoria, a newly-described species from Pinus radiata is distinct from Phytophthora cactorum isolates based on comparative genomics.</title>
        <authorList>
            <person name="Mcdougal R."/>
            <person name="Panda P."/>
            <person name="Williams N."/>
            <person name="Studholme D.J."/>
        </authorList>
    </citation>
    <scope>NUCLEOTIDE SEQUENCE</scope>
    <source>
        <strain evidence="1">NZFS 3830</strain>
    </source>
</reference>
<name>A0A8T1U117_9STRA</name>
<dbReference type="OrthoDB" id="161393at2759"/>
<gene>
    <name evidence="1" type="ORF">JG687_00014636</name>
</gene>
<protein>
    <submittedName>
        <fullName evidence="1">Uncharacterized protein</fullName>
    </submittedName>
</protein>
<dbReference type="Proteomes" id="UP000688947">
    <property type="component" value="Unassembled WGS sequence"/>
</dbReference>
<evidence type="ECO:0000313" key="1">
    <source>
        <dbReference type="EMBL" id="KAG6949776.1"/>
    </source>
</evidence>
<organism evidence="1 2">
    <name type="scientific">Phytophthora cactorum</name>
    <dbReference type="NCBI Taxonomy" id="29920"/>
    <lineage>
        <taxon>Eukaryota</taxon>
        <taxon>Sar</taxon>
        <taxon>Stramenopiles</taxon>
        <taxon>Oomycota</taxon>
        <taxon>Peronosporomycetes</taxon>
        <taxon>Peronosporales</taxon>
        <taxon>Peronosporaceae</taxon>
        <taxon>Phytophthora</taxon>
    </lineage>
</organism>